<dbReference type="RefSeq" id="WP_369879280.1">
    <property type="nucleotide sequence ID" value="NZ_OV915080.1"/>
</dbReference>
<dbReference type="InterPro" id="IPR004872">
    <property type="entry name" value="Lipoprotein_NlpA"/>
</dbReference>
<organism evidence="7 8">
    <name type="scientific">Lactobacillus delbrueckii subsp. delbrueckii</name>
    <dbReference type="NCBI Taxonomy" id="83684"/>
    <lineage>
        <taxon>Bacteria</taxon>
        <taxon>Bacillati</taxon>
        <taxon>Bacillota</taxon>
        <taxon>Bacilli</taxon>
        <taxon>Lactobacillales</taxon>
        <taxon>Lactobacillaceae</taxon>
        <taxon>Lactobacillus</taxon>
    </lineage>
</organism>
<evidence type="ECO:0000256" key="4">
    <source>
        <dbReference type="ARBA" id="ARBA00023136"/>
    </source>
</evidence>
<evidence type="ECO:0000256" key="5">
    <source>
        <dbReference type="ARBA" id="ARBA00023139"/>
    </source>
</evidence>
<sequence length="293" mass="31914">MRRKKKQQRLIAAAIALVVIIAAFFALRLTSSRQTAKSQTTTVTVGSIGPDVQVWQHIAKSSQAKKLGLKIKVKAFTDGPSLLRATSDGSINVSAFASWAYLEAYNKSKSNTGLQVALSTTYLEPMGIYSSKYKKLSDLPKGATIALANNAANEARGLLLLQSAGLIKLKKNFDSASGNTNNIVSNPKKFKFKLIDDTTGPRIIKSVDAVLIGNTIALAGNLNVLKDSLYHEKIDQSTKNNINVLATAKKNKNNAAYKKLGKLYHNKQIQKWIAKKYSGTKVEVNKPVSYLTD</sequence>
<evidence type="ECO:0000256" key="1">
    <source>
        <dbReference type="ARBA" id="ARBA00004635"/>
    </source>
</evidence>
<comment type="subcellular location">
    <subcellularLocation>
        <location evidence="1">Membrane</location>
        <topology evidence="1">Lipid-anchor</topology>
    </subcellularLocation>
</comment>
<keyword evidence="3" id="KW-0732">Signal</keyword>
<protein>
    <submittedName>
        <fullName evidence="7">Methionine ABC transporter substrate-binding protein</fullName>
    </submittedName>
</protein>
<dbReference type="Proteomes" id="UP001295440">
    <property type="component" value="Chromosome"/>
</dbReference>
<name>A0AAU9QYR0_9LACO</name>
<evidence type="ECO:0000256" key="6">
    <source>
        <dbReference type="ARBA" id="ARBA00023288"/>
    </source>
</evidence>
<keyword evidence="6" id="KW-0449">Lipoprotein</keyword>
<gene>
    <name evidence="7" type="primary">metQ</name>
    <name evidence="7" type="ORF">LDD865_0102</name>
</gene>
<reference evidence="7" key="1">
    <citation type="submission" date="2022-02" db="EMBL/GenBank/DDBJ databases">
        <authorList>
            <person name="Deutsch MARIE S."/>
        </authorList>
    </citation>
    <scope>NUCLEOTIDE SEQUENCE</scope>
    <source>
        <strain evidence="7">CIRM-BIA865</strain>
    </source>
</reference>
<dbReference type="PANTHER" id="PTHR30429">
    <property type="entry name" value="D-METHIONINE-BINDING LIPOPROTEIN METQ"/>
    <property type="match status" value="1"/>
</dbReference>
<keyword evidence="4" id="KW-0472">Membrane</keyword>
<dbReference type="PANTHER" id="PTHR30429:SF0">
    <property type="entry name" value="METHIONINE-BINDING LIPOPROTEIN METQ"/>
    <property type="match status" value="1"/>
</dbReference>
<evidence type="ECO:0000256" key="3">
    <source>
        <dbReference type="ARBA" id="ARBA00022729"/>
    </source>
</evidence>
<proteinExistence type="inferred from homology"/>
<evidence type="ECO:0000313" key="7">
    <source>
        <dbReference type="EMBL" id="CAH1705266.1"/>
    </source>
</evidence>
<evidence type="ECO:0000256" key="2">
    <source>
        <dbReference type="ARBA" id="ARBA00008973"/>
    </source>
</evidence>
<dbReference type="Gene3D" id="3.40.190.10">
    <property type="entry name" value="Periplasmic binding protein-like II"/>
    <property type="match status" value="2"/>
</dbReference>
<dbReference type="EMBL" id="OV915080">
    <property type="protein sequence ID" value="CAH1705266.1"/>
    <property type="molecule type" value="Genomic_DNA"/>
</dbReference>
<evidence type="ECO:0000313" key="8">
    <source>
        <dbReference type="Proteomes" id="UP001295440"/>
    </source>
</evidence>
<dbReference type="AlphaFoldDB" id="A0AAU9QYR0"/>
<accession>A0AAU9QYR0</accession>
<dbReference type="GO" id="GO:0016020">
    <property type="term" value="C:membrane"/>
    <property type="evidence" value="ECO:0007669"/>
    <property type="project" value="UniProtKB-SubCell"/>
</dbReference>
<dbReference type="Pfam" id="PF03180">
    <property type="entry name" value="Lipoprotein_9"/>
    <property type="match status" value="1"/>
</dbReference>
<dbReference type="SUPFAM" id="SSF53850">
    <property type="entry name" value="Periplasmic binding protein-like II"/>
    <property type="match status" value="1"/>
</dbReference>
<comment type="similarity">
    <text evidence="2">Belongs to the NlpA lipoprotein family.</text>
</comment>
<keyword evidence="5" id="KW-0564">Palmitate</keyword>